<dbReference type="GO" id="GO:0004930">
    <property type="term" value="F:G protein-coupled receptor activity"/>
    <property type="evidence" value="ECO:0007669"/>
    <property type="project" value="UniProtKB-KW"/>
</dbReference>
<accession>A0A8S3Q8N7</accession>
<keyword evidence="2 8" id="KW-0812">Transmembrane</keyword>
<keyword evidence="4 8" id="KW-0297">G-protein coupled receptor</keyword>
<evidence type="ECO:0000256" key="9">
    <source>
        <dbReference type="SAM" id="Phobius"/>
    </source>
</evidence>
<evidence type="ECO:0000256" key="1">
    <source>
        <dbReference type="ARBA" id="ARBA00004141"/>
    </source>
</evidence>
<dbReference type="PROSITE" id="PS50262">
    <property type="entry name" value="G_PROTEIN_RECEP_F1_2"/>
    <property type="match status" value="1"/>
</dbReference>
<dbReference type="AlphaFoldDB" id="A0A8S3Q8N7"/>
<keyword evidence="7 8" id="KW-0807">Transducer</keyword>
<feature type="transmembrane region" description="Helical" evidence="9">
    <location>
        <begin position="187"/>
        <end position="210"/>
    </location>
</feature>
<keyword evidence="12" id="KW-1185">Reference proteome</keyword>
<dbReference type="InterPro" id="IPR017452">
    <property type="entry name" value="GPCR_Rhodpsn_7TM"/>
</dbReference>
<feature type="transmembrane region" description="Helical" evidence="9">
    <location>
        <begin position="137"/>
        <end position="157"/>
    </location>
</feature>
<keyword evidence="3 9" id="KW-1133">Transmembrane helix</keyword>
<evidence type="ECO:0000256" key="3">
    <source>
        <dbReference type="ARBA" id="ARBA00022989"/>
    </source>
</evidence>
<comment type="caution">
    <text evidence="11">The sequence shown here is derived from an EMBL/GenBank/DDBJ whole genome shotgun (WGS) entry which is preliminary data.</text>
</comment>
<feature type="transmembrane region" description="Helical" evidence="9">
    <location>
        <begin position="26"/>
        <end position="47"/>
    </location>
</feature>
<comment type="subcellular location">
    <subcellularLocation>
        <location evidence="1">Membrane</location>
        <topology evidence="1">Multi-pass membrane protein</topology>
    </subcellularLocation>
</comment>
<dbReference type="EMBL" id="CAJPWZ010000373">
    <property type="protein sequence ID" value="CAG2191936.1"/>
    <property type="molecule type" value="Genomic_DNA"/>
</dbReference>
<dbReference type="Pfam" id="PF00001">
    <property type="entry name" value="7tm_1"/>
    <property type="match status" value="1"/>
</dbReference>
<dbReference type="PRINTS" id="PR00237">
    <property type="entry name" value="GPCRRHODOPSN"/>
</dbReference>
<sequence length="335" mass="38216">MSNFTEGNFTLEDLNNDMRKKLLAPLVYLIVLTVIGIPGNIFVIIIFQQYKKDVFRTIILNLALVDIVFCVIGIPFNIGRILYYYTFKITWICQVAAGILDFGIMYSSHLLMLLSIHRFRQICTPLKSQITLKSVKYFVLCCILIGFTLSAPQIAVLQPLEKVQLTNNITGLTCAVTWKDSPPYWRAYNFFLTGLFLSYASILFVIYTYIGKKIIFAHRTRQKTKASASVTETLSNKMTKIAFTVSVVFAISYLPLFINELVSKGVNQAELSSIQFATLKITERSYLINHVANPFIYAAFDNRFRYHLKTLCRCTKSTSQNIRNADSNTIYVVNL</sequence>
<evidence type="ECO:0000256" key="4">
    <source>
        <dbReference type="ARBA" id="ARBA00023040"/>
    </source>
</evidence>
<dbReference type="Gene3D" id="1.20.1070.10">
    <property type="entry name" value="Rhodopsin 7-helix transmembrane proteins"/>
    <property type="match status" value="1"/>
</dbReference>
<name>A0A8S3Q8N7_MYTED</name>
<evidence type="ECO:0000313" key="12">
    <source>
        <dbReference type="Proteomes" id="UP000683360"/>
    </source>
</evidence>
<dbReference type="GO" id="GO:0016020">
    <property type="term" value="C:membrane"/>
    <property type="evidence" value="ECO:0007669"/>
    <property type="project" value="UniProtKB-SubCell"/>
</dbReference>
<dbReference type="PROSITE" id="PS00237">
    <property type="entry name" value="G_PROTEIN_RECEP_F1_1"/>
    <property type="match status" value="1"/>
</dbReference>
<dbReference type="PANTHER" id="PTHR24238:SF47">
    <property type="entry name" value="ECDYSTEROIDS_DOPAMINE RECEPTOR-RELATED"/>
    <property type="match status" value="1"/>
</dbReference>
<evidence type="ECO:0000259" key="10">
    <source>
        <dbReference type="PROSITE" id="PS50262"/>
    </source>
</evidence>
<keyword evidence="5 9" id="KW-0472">Membrane</keyword>
<evidence type="ECO:0000313" key="11">
    <source>
        <dbReference type="EMBL" id="CAG2191936.1"/>
    </source>
</evidence>
<dbReference type="InterPro" id="IPR000276">
    <property type="entry name" value="GPCR_Rhodpsn"/>
</dbReference>
<evidence type="ECO:0000256" key="8">
    <source>
        <dbReference type="RuleBase" id="RU000688"/>
    </source>
</evidence>
<feature type="transmembrane region" description="Helical" evidence="9">
    <location>
        <begin position="59"/>
        <end position="83"/>
    </location>
</feature>
<feature type="transmembrane region" description="Helical" evidence="9">
    <location>
        <begin position="89"/>
        <end position="116"/>
    </location>
</feature>
<evidence type="ECO:0000256" key="7">
    <source>
        <dbReference type="ARBA" id="ARBA00023224"/>
    </source>
</evidence>
<reference evidence="11" key="1">
    <citation type="submission" date="2021-03" db="EMBL/GenBank/DDBJ databases">
        <authorList>
            <person name="Bekaert M."/>
        </authorList>
    </citation>
    <scope>NUCLEOTIDE SEQUENCE</scope>
</reference>
<comment type="similarity">
    <text evidence="8">Belongs to the G-protein coupled receptor 1 family.</text>
</comment>
<dbReference type="Proteomes" id="UP000683360">
    <property type="component" value="Unassembled WGS sequence"/>
</dbReference>
<evidence type="ECO:0000256" key="6">
    <source>
        <dbReference type="ARBA" id="ARBA00023170"/>
    </source>
</evidence>
<dbReference type="PANTHER" id="PTHR24238">
    <property type="entry name" value="G-PROTEIN COUPLED RECEPTOR"/>
    <property type="match status" value="1"/>
</dbReference>
<dbReference type="CDD" id="cd00637">
    <property type="entry name" value="7tm_classA_rhodopsin-like"/>
    <property type="match status" value="1"/>
</dbReference>
<protein>
    <submittedName>
        <fullName evidence="11">NPBWR2</fullName>
    </submittedName>
</protein>
<feature type="domain" description="G-protein coupled receptors family 1 profile" evidence="10">
    <location>
        <begin position="39"/>
        <end position="297"/>
    </location>
</feature>
<evidence type="ECO:0000256" key="5">
    <source>
        <dbReference type="ARBA" id="ARBA00023136"/>
    </source>
</evidence>
<gene>
    <name evidence="11" type="ORF">MEDL_7114</name>
</gene>
<dbReference type="SUPFAM" id="SSF81321">
    <property type="entry name" value="Family A G protein-coupled receptor-like"/>
    <property type="match status" value="1"/>
</dbReference>
<feature type="transmembrane region" description="Helical" evidence="9">
    <location>
        <begin position="241"/>
        <end position="258"/>
    </location>
</feature>
<organism evidence="11 12">
    <name type="scientific">Mytilus edulis</name>
    <name type="common">Blue mussel</name>
    <dbReference type="NCBI Taxonomy" id="6550"/>
    <lineage>
        <taxon>Eukaryota</taxon>
        <taxon>Metazoa</taxon>
        <taxon>Spiralia</taxon>
        <taxon>Lophotrochozoa</taxon>
        <taxon>Mollusca</taxon>
        <taxon>Bivalvia</taxon>
        <taxon>Autobranchia</taxon>
        <taxon>Pteriomorphia</taxon>
        <taxon>Mytilida</taxon>
        <taxon>Mytiloidea</taxon>
        <taxon>Mytilidae</taxon>
        <taxon>Mytilinae</taxon>
        <taxon>Mytilus</taxon>
    </lineage>
</organism>
<evidence type="ECO:0000256" key="2">
    <source>
        <dbReference type="ARBA" id="ARBA00022692"/>
    </source>
</evidence>
<dbReference type="OrthoDB" id="6058642at2759"/>
<proteinExistence type="inferred from homology"/>
<keyword evidence="6 8" id="KW-0675">Receptor</keyword>